<dbReference type="Proteomes" id="UP001163823">
    <property type="component" value="Chromosome 12"/>
</dbReference>
<evidence type="ECO:0000313" key="2">
    <source>
        <dbReference type="Proteomes" id="UP001163823"/>
    </source>
</evidence>
<dbReference type="GO" id="GO:0000049">
    <property type="term" value="F:tRNA binding"/>
    <property type="evidence" value="ECO:0007669"/>
    <property type="project" value="TreeGrafter"/>
</dbReference>
<dbReference type="GO" id="GO:1904812">
    <property type="term" value="P:rRNA acetylation involved in maturation of SSU-rRNA"/>
    <property type="evidence" value="ECO:0007669"/>
    <property type="project" value="TreeGrafter"/>
</dbReference>
<dbReference type="PANTHER" id="PTHR10925">
    <property type="entry name" value="N-ACETYLTRANSFERASE 10"/>
    <property type="match status" value="1"/>
</dbReference>
<proteinExistence type="predicted"/>
<dbReference type="AlphaFoldDB" id="A0AAD7PA21"/>
<sequence length="389" mass="44569">MATEDGGAPVQEPCLYEVELSRVQVNTNLFTSLVDISNNLLDDYHLKTLSVNPRNLLYVLTDPVESWSELSSPNIYCAIEVYLEGKIPNIPVSETLTKTIRYALAAVPALASTPLVIAHIVNLFKREDRSEDYGLKAINILTSFYNREEATAKSTTPEVPLTNLQRKWPRLYYIGVYSDLTTDSLSLWEKYNFSVLFAGQMEDPEWLLQDVFNLTPACVMITTLRDYQLETAEDKFLSLVSIAEDCQSMFITHLSLWRVLDPQVSLRILGNYRKTIPKLVLDLHYPWQESDQTGVEDFLRQPNKVELKLHLVKKLAQKYFRGSLPFQLSQDTEVVFLLVGLQHHTIEEAQANLQIERDTVIESLRQSFEMARDYYNILLPGVSEPSPKR</sequence>
<dbReference type="KEGG" id="qsa:O6P43_028223"/>
<dbReference type="GO" id="GO:0030686">
    <property type="term" value="C:90S preribosome"/>
    <property type="evidence" value="ECO:0007669"/>
    <property type="project" value="TreeGrafter"/>
</dbReference>
<dbReference type="PANTHER" id="PTHR10925:SF5">
    <property type="entry name" value="RNA CYTIDINE ACETYLTRANSFERASE"/>
    <property type="match status" value="1"/>
</dbReference>
<dbReference type="GO" id="GO:0005730">
    <property type="term" value="C:nucleolus"/>
    <property type="evidence" value="ECO:0007669"/>
    <property type="project" value="TreeGrafter"/>
</dbReference>
<keyword evidence="2" id="KW-1185">Reference proteome</keyword>
<dbReference type="GO" id="GO:1990883">
    <property type="term" value="F:18S rRNA cytidine N-acetyltransferase activity"/>
    <property type="evidence" value="ECO:0007669"/>
    <property type="project" value="TreeGrafter"/>
</dbReference>
<dbReference type="EMBL" id="JARAOO010000012">
    <property type="protein sequence ID" value="KAJ7947637.1"/>
    <property type="molecule type" value="Genomic_DNA"/>
</dbReference>
<accession>A0AAD7PA21</accession>
<reference evidence="1" key="1">
    <citation type="journal article" date="2023" name="Science">
        <title>Elucidation of the pathway for biosynthesis of saponin adjuvants from the soapbark tree.</title>
        <authorList>
            <person name="Reed J."/>
            <person name="Orme A."/>
            <person name="El-Demerdash A."/>
            <person name="Owen C."/>
            <person name="Martin L.B.B."/>
            <person name="Misra R.C."/>
            <person name="Kikuchi S."/>
            <person name="Rejzek M."/>
            <person name="Martin A.C."/>
            <person name="Harkess A."/>
            <person name="Leebens-Mack J."/>
            <person name="Louveau T."/>
            <person name="Stephenson M.J."/>
            <person name="Osbourn A."/>
        </authorList>
    </citation>
    <scope>NUCLEOTIDE SEQUENCE</scope>
    <source>
        <strain evidence="1">S10</strain>
    </source>
</reference>
<evidence type="ECO:0000313" key="1">
    <source>
        <dbReference type="EMBL" id="KAJ7947637.1"/>
    </source>
</evidence>
<organism evidence="1 2">
    <name type="scientific">Quillaja saponaria</name>
    <name type="common">Soap bark tree</name>
    <dbReference type="NCBI Taxonomy" id="32244"/>
    <lineage>
        <taxon>Eukaryota</taxon>
        <taxon>Viridiplantae</taxon>
        <taxon>Streptophyta</taxon>
        <taxon>Embryophyta</taxon>
        <taxon>Tracheophyta</taxon>
        <taxon>Spermatophyta</taxon>
        <taxon>Magnoliopsida</taxon>
        <taxon>eudicotyledons</taxon>
        <taxon>Gunneridae</taxon>
        <taxon>Pentapetalae</taxon>
        <taxon>rosids</taxon>
        <taxon>fabids</taxon>
        <taxon>Fabales</taxon>
        <taxon>Quillajaceae</taxon>
        <taxon>Quillaja</taxon>
    </lineage>
</organism>
<comment type="caution">
    <text evidence="1">The sequence shown here is derived from an EMBL/GenBank/DDBJ whole genome shotgun (WGS) entry which is preliminary data.</text>
</comment>
<dbReference type="InterPro" id="IPR032672">
    <property type="entry name" value="TmcA/NAT10/Kre33"/>
</dbReference>
<name>A0AAD7PA21_QUISA</name>
<gene>
    <name evidence="1" type="ORF">O6P43_028223</name>
</gene>
<protein>
    <submittedName>
        <fullName evidence="1">RNA cytidine acetyltransferase</fullName>
    </submittedName>
</protein>